<evidence type="ECO:0000313" key="3">
    <source>
        <dbReference type="EMBL" id="EDW63069.1"/>
    </source>
</evidence>
<dbReference type="AlphaFoldDB" id="B4MEU4"/>
<feature type="domain" description="EB" evidence="2">
    <location>
        <begin position="193"/>
        <end position="234"/>
    </location>
</feature>
<dbReference type="STRING" id="7244.B4MEU4"/>
<reference evidence="3 4" key="1">
    <citation type="journal article" date="2007" name="Nature">
        <title>Evolution of genes and genomes on the Drosophila phylogeny.</title>
        <authorList>
            <consortium name="Drosophila 12 Genomes Consortium"/>
            <person name="Clark A.G."/>
            <person name="Eisen M.B."/>
            <person name="Smith D.R."/>
            <person name="Bergman C.M."/>
            <person name="Oliver B."/>
            <person name="Markow T.A."/>
            <person name="Kaufman T.C."/>
            <person name="Kellis M."/>
            <person name="Gelbart W."/>
            <person name="Iyer V.N."/>
            <person name="Pollard D.A."/>
            <person name="Sackton T.B."/>
            <person name="Larracuente A.M."/>
            <person name="Singh N.D."/>
            <person name="Abad J.P."/>
            <person name="Abt D.N."/>
            <person name="Adryan B."/>
            <person name="Aguade M."/>
            <person name="Akashi H."/>
            <person name="Anderson W.W."/>
            <person name="Aquadro C.F."/>
            <person name="Ardell D.H."/>
            <person name="Arguello R."/>
            <person name="Artieri C.G."/>
            <person name="Barbash D.A."/>
            <person name="Barker D."/>
            <person name="Barsanti P."/>
            <person name="Batterham P."/>
            <person name="Batzoglou S."/>
            <person name="Begun D."/>
            <person name="Bhutkar A."/>
            <person name="Blanco E."/>
            <person name="Bosak S.A."/>
            <person name="Bradley R.K."/>
            <person name="Brand A.D."/>
            <person name="Brent M.R."/>
            <person name="Brooks A.N."/>
            <person name="Brown R.H."/>
            <person name="Butlin R.K."/>
            <person name="Caggese C."/>
            <person name="Calvi B.R."/>
            <person name="Bernardo de Carvalho A."/>
            <person name="Caspi A."/>
            <person name="Castrezana S."/>
            <person name="Celniker S.E."/>
            <person name="Chang J.L."/>
            <person name="Chapple C."/>
            <person name="Chatterji S."/>
            <person name="Chinwalla A."/>
            <person name="Civetta A."/>
            <person name="Clifton S.W."/>
            <person name="Comeron J.M."/>
            <person name="Costello J.C."/>
            <person name="Coyne J.A."/>
            <person name="Daub J."/>
            <person name="David R.G."/>
            <person name="Delcher A.L."/>
            <person name="Delehaunty K."/>
            <person name="Do C.B."/>
            <person name="Ebling H."/>
            <person name="Edwards K."/>
            <person name="Eickbush T."/>
            <person name="Evans J.D."/>
            <person name="Filipski A."/>
            <person name="Findeiss S."/>
            <person name="Freyhult E."/>
            <person name="Fulton L."/>
            <person name="Fulton R."/>
            <person name="Garcia A.C."/>
            <person name="Gardiner A."/>
            <person name="Garfield D.A."/>
            <person name="Garvin B.E."/>
            <person name="Gibson G."/>
            <person name="Gilbert D."/>
            <person name="Gnerre S."/>
            <person name="Godfrey J."/>
            <person name="Good R."/>
            <person name="Gotea V."/>
            <person name="Gravely B."/>
            <person name="Greenberg A.J."/>
            <person name="Griffiths-Jones S."/>
            <person name="Gross S."/>
            <person name="Guigo R."/>
            <person name="Gustafson E.A."/>
            <person name="Haerty W."/>
            <person name="Hahn M.W."/>
            <person name="Halligan D.L."/>
            <person name="Halpern A.L."/>
            <person name="Halter G.M."/>
            <person name="Han M.V."/>
            <person name="Heger A."/>
            <person name="Hillier L."/>
            <person name="Hinrichs A.S."/>
            <person name="Holmes I."/>
            <person name="Hoskins R.A."/>
            <person name="Hubisz M.J."/>
            <person name="Hultmark D."/>
            <person name="Huntley M.A."/>
            <person name="Jaffe D.B."/>
            <person name="Jagadeeshan S."/>
            <person name="Jeck W.R."/>
            <person name="Johnson J."/>
            <person name="Jones C.D."/>
            <person name="Jordan W.C."/>
            <person name="Karpen G.H."/>
            <person name="Kataoka E."/>
            <person name="Keightley P.D."/>
            <person name="Kheradpour P."/>
            <person name="Kirkness E.F."/>
            <person name="Koerich L.B."/>
            <person name="Kristiansen K."/>
            <person name="Kudrna D."/>
            <person name="Kulathinal R.J."/>
            <person name="Kumar S."/>
            <person name="Kwok R."/>
            <person name="Lander E."/>
            <person name="Langley C.H."/>
            <person name="Lapoint R."/>
            <person name="Lazzaro B.P."/>
            <person name="Lee S.J."/>
            <person name="Levesque L."/>
            <person name="Li R."/>
            <person name="Lin C.F."/>
            <person name="Lin M.F."/>
            <person name="Lindblad-Toh K."/>
            <person name="Llopart A."/>
            <person name="Long M."/>
            <person name="Low L."/>
            <person name="Lozovsky E."/>
            <person name="Lu J."/>
            <person name="Luo M."/>
            <person name="Machado C.A."/>
            <person name="Makalowski W."/>
            <person name="Marzo M."/>
            <person name="Matsuda M."/>
            <person name="Matzkin L."/>
            <person name="McAllister B."/>
            <person name="McBride C.S."/>
            <person name="McKernan B."/>
            <person name="McKernan K."/>
            <person name="Mendez-Lago M."/>
            <person name="Minx P."/>
            <person name="Mollenhauer M.U."/>
            <person name="Montooth K."/>
            <person name="Mount S.M."/>
            <person name="Mu X."/>
            <person name="Myers E."/>
            <person name="Negre B."/>
            <person name="Newfeld S."/>
            <person name="Nielsen R."/>
            <person name="Noor M.A."/>
            <person name="O'Grady P."/>
            <person name="Pachter L."/>
            <person name="Papaceit M."/>
            <person name="Parisi M.J."/>
            <person name="Parisi M."/>
            <person name="Parts L."/>
            <person name="Pedersen J.S."/>
            <person name="Pesole G."/>
            <person name="Phillippy A.M."/>
            <person name="Ponting C.P."/>
            <person name="Pop M."/>
            <person name="Porcelli D."/>
            <person name="Powell J.R."/>
            <person name="Prohaska S."/>
            <person name="Pruitt K."/>
            <person name="Puig M."/>
            <person name="Quesneville H."/>
            <person name="Ram K.R."/>
            <person name="Rand D."/>
            <person name="Rasmussen M.D."/>
            <person name="Reed L.K."/>
            <person name="Reenan R."/>
            <person name="Reily A."/>
            <person name="Remington K.A."/>
            <person name="Rieger T.T."/>
            <person name="Ritchie M.G."/>
            <person name="Robin C."/>
            <person name="Rogers Y.H."/>
            <person name="Rohde C."/>
            <person name="Rozas J."/>
            <person name="Rubenfield M.J."/>
            <person name="Ruiz A."/>
            <person name="Russo S."/>
            <person name="Salzberg S.L."/>
            <person name="Sanchez-Gracia A."/>
            <person name="Saranga D.J."/>
            <person name="Sato H."/>
            <person name="Schaeffer S.W."/>
            <person name="Schatz M.C."/>
            <person name="Schlenke T."/>
            <person name="Schwartz R."/>
            <person name="Segarra C."/>
            <person name="Singh R.S."/>
            <person name="Sirot L."/>
            <person name="Sirota M."/>
            <person name="Sisneros N.B."/>
            <person name="Smith C.D."/>
            <person name="Smith T.F."/>
            <person name="Spieth J."/>
            <person name="Stage D.E."/>
            <person name="Stark A."/>
            <person name="Stephan W."/>
            <person name="Strausberg R.L."/>
            <person name="Strempel S."/>
            <person name="Sturgill D."/>
            <person name="Sutton G."/>
            <person name="Sutton G.G."/>
            <person name="Tao W."/>
            <person name="Teichmann S."/>
            <person name="Tobari Y.N."/>
            <person name="Tomimura Y."/>
            <person name="Tsolas J.M."/>
            <person name="Valente V.L."/>
            <person name="Venter E."/>
            <person name="Venter J.C."/>
            <person name="Vicario S."/>
            <person name="Vieira F.G."/>
            <person name="Vilella A.J."/>
            <person name="Villasante A."/>
            <person name="Walenz B."/>
            <person name="Wang J."/>
            <person name="Wasserman M."/>
            <person name="Watts T."/>
            <person name="Wilson D."/>
            <person name="Wilson R.K."/>
            <person name="Wing R.A."/>
            <person name="Wolfner M.F."/>
            <person name="Wong A."/>
            <person name="Wong G.K."/>
            <person name="Wu C.I."/>
            <person name="Wu G."/>
            <person name="Yamamoto D."/>
            <person name="Yang H.P."/>
            <person name="Yang S.P."/>
            <person name="Yorke J.A."/>
            <person name="Yoshida K."/>
            <person name="Zdobnov E."/>
            <person name="Zhang P."/>
            <person name="Zhang Y."/>
            <person name="Zimin A.V."/>
            <person name="Baldwin J."/>
            <person name="Abdouelleil A."/>
            <person name="Abdulkadir J."/>
            <person name="Abebe A."/>
            <person name="Abera B."/>
            <person name="Abreu J."/>
            <person name="Acer S.C."/>
            <person name="Aftuck L."/>
            <person name="Alexander A."/>
            <person name="An P."/>
            <person name="Anderson E."/>
            <person name="Anderson S."/>
            <person name="Arachi H."/>
            <person name="Azer M."/>
            <person name="Bachantsang P."/>
            <person name="Barry A."/>
            <person name="Bayul T."/>
            <person name="Berlin A."/>
            <person name="Bessette D."/>
            <person name="Bloom T."/>
            <person name="Blye J."/>
            <person name="Boguslavskiy L."/>
            <person name="Bonnet C."/>
            <person name="Boukhgalter B."/>
            <person name="Bourzgui I."/>
            <person name="Brown A."/>
            <person name="Cahill P."/>
            <person name="Channer S."/>
            <person name="Cheshatsang Y."/>
            <person name="Chuda L."/>
            <person name="Citroen M."/>
            <person name="Collymore A."/>
            <person name="Cooke P."/>
            <person name="Costello M."/>
            <person name="D'Aco K."/>
            <person name="Daza R."/>
            <person name="De Haan G."/>
            <person name="DeGray S."/>
            <person name="DeMaso C."/>
            <person name="Dhargay N."/>
            <person name="Dooley K."/>
            <person name="Dooley E."/>
            <person name="Doricent M."/>
            <person name="Dorje P."/>
            <person name="Dorjee K."/>
            <person name="Dupes A."/>
            <person name="Elong R."/>
            <person name="Falk J."/>
            <person name="Farina A."/>
            <person name="Faro S."/>
            <person name="Ferguson D."/>
            <person name="Fisher S."/>
            <person name="Foley C.D."/>
            <person name="Franke A."/>
            <person name="Friedrich D."/>
            <person name="Gadbois L."/>
            <person name="Gearin G."/>
            <person name="Gearin C.R."/>
            <person name="Giannoukos G."/>
            <person name="Goode T."/>
            <person name="Graham J."/>
            <person name="Grandbois E."/>
            <person name="Grewal S."/>
            <person name="Gyaltsen K."/>
            <person name="Hafez N."/>
            <person name="Hagos B."/>
            <person name="Hall J."/>
            <person name="Henson C."/>
            <person name="Hollinger A."/>
            <person name="Honan T."/>
            <person name="Huard M.D."/>
            <person name="Hughes L."/>
            <person name="Hurhula B."/>
            <person name="Husby M.E."/>
            <person name="Kamat A."/>
            <person name="Kanga B."/>
            <person name="Kashin S."/>
            <person name="Khazanovich D."/>
            <person name="Kisner P."/>
            <person name="Lance K."/>
            <person name="Lara M."/>
            <person name="Lee W."/>
            <person name="Lennon N."/>
            <person name="Letendre F."/>
            <person name="LeVine R."/>
            <person name="Lipovsky A."/>
            <person name="Liu X."/>
            <person name="Liu J."/>
            <person name="Liu S."/>
            <person name="Lokyitsang T."/>
            <person name="Lokyitsang Y."/>
            <person name="Lubonja R."/>
            <person name="Lui A."/>
            <person name="MacDonald P."/>
            <person name="Magnisalis V."/>
            <person name="Maru K."/>
            <person name="Matthews C."/>
            <person name="McCusker W."/>
            <person name="McDonough S."/>
            <person name="Mehta T."/>
            <person name="Meldrim J."/>
            <person name="Meneus L."/>
            <person name="Mihai O."/>
            <person name="Mihalev A."/>
            <person name="Mihova T."/>
            <person name="Mittelman R."/>
            <person name="Mlenga V."/>
            <person name="Montmayeur A."/>
            <person name="Mulrain L."/>
            <person name="Navidi A."/>
            <person name="Naylor J."/>
            <person name="Negash T."/>
            <person name="Nguyen T."/>
            <person name="Nguyen N."/>
            <person name="Nicol R."/>
            <person name="Norbu C."/>
            <person name="Norbu N."/>
            <person name="Novod N."/>
            <person name="O'Neill B."/>
            <person name="Osman S."/>
            <person name="Markiewicz E."/>
            <person name="Oyono O.L."/>
            <person name="Patti C."/>
            <person name="Phunkhang P."/>
            <person name="Pierre F."/>
            <person name="Priest M."/>
            <person name="Raghuraman S."/>
            <person name="Rege F."/>
            <person name="Reyes R."/>
            <person name="Rise C."/>
            <person name="Rogov P."/>
            <person name="Ross K."/>
            <person name="Ryan E."/>
            <person name="Settipalli S."/>
            <person name="Shea T."/>
            <person name="Sherpa N."/>
            <person name="Shi L."/>
            <person name="Shih D."/>
            <person name="Sparrow T."/>
            <person name="Spaulding J."/>
            <person name="Stalker J."/>
            <person name="Stange-Thomann N."/>
            <person name="Stavropoulos S."/>
            <person name="Stone C."/>
            <person name="Strader C."/>
            <person name="Tesfaye S."/>
            <person name="Thomson T."/>
            <person name="Thoulutsang Y."/>
            <person name="Thoulutsang D."/>
            <person name="Topham K."/>
            <person name="Topping I."/>
            <person name="Tsamla T."/>
            <person name="Vassiliev H."/>
            <person name="Vo A."/>
            <person name="Wangchuk T."/>
            <person name="Wangdi T."/>
            <person name="Weiand M."/>
            <person name="Wilkinson J."/>
            <person name="Wilson A."/>
            <person name="Yadav S."/>
            <person name="Young G."/>
            <person name="Yu Q."/>
            <person name="Zembek L."/>
            <person name="Zhong D."/>
            <person name="Zimmer A."/>
            <person name="Zwirko Z."/>
            <person name="Jaffe D.B."/>
            <person name="Alvarez P."/>
            <person name="Brockman W."/>
            <person name="Butler J."/>
            <person name="Chin C."/>
            <person name="Gnerre S."/>
            <person name="Grabherr M."/>
            <person name="Kleber M."/>
            <person name="Mauceli E."/>
            <person name="MacCallum I."/>
        </authorList>
    </citation>
    <scope>NUCLEOTIDE SEQUENCE [LARGE SCALE GENOMIC DNA]</scope>
    <source>
        <strain evidence="4">Tucson 15010-1051.87</strain>
    </source>
</reference>
<gene>
    <name evidence="3" type="primary">Dvir\GJ14706</name>
    <name evidence="3" type="ORF">Dvir_GJ14706</name>
</gene>
<name>B4MEU4_DROVI</name>
<dbReference type="KEGG" id="dvi:6636105"/>
<dbReference type="Pfam" id="PF01683">
    <property type="entry name" value="EB"/>
    <property type="match status" value="1"/>
</dbReference>
<dbReference type="PANTHER" id="PTHR39069:SF4">
    <property type="entry name" value="LD24340P"/>
    <property type="match status" value="1"/>
</dbReference>
<dbReference type="OMA" id="QCAQFER"/>
<dbReference type="PANTHER" id="PTHR39069">
    <property type="entry name" value="ECDYSONE-INDUCIBLE GENE E1, ISOFORM A"/>
    <property type="match status" value="1"/>
</dbReference>
<keyword evidence="4" id="KW-1185">Reference proteome</keyword>
<dbReference type="HOGENOM" id="CLU_072901_0_0_1"/>
<dbReference type="Proteomes" id="UP000008792">
    <property type="component" value="Unassembled WGS sequence"/>
</dbReference>
<feature type="chain" id="PRO_5002814372" description="EB domain-containing protein" evidence="1">
    <location>
        <begin position="20"/>
        <end position="328"/>
    </location>
</feature>
<dbReference type="PhylomeDB" id="B4MEU4"/>
<keyword evidence="1" id="KW-0732">Signal</keyword>
<feature type="signal peptide" evidence="1">
    <location>
        <begin position="1"/>
        <end position="19"/>
    </location>
</feature>
<evidence type="ECO:0000313" key="4">
    <source>
        <dbReference type="Proteomes" id="UP000008792"/>
    </source>
</evidence>
<dbReference type="OrthoDB" id="5912242at2759"/>
<dbReference type="EMBL" id="CH940664">
    <property type="protein sequence ID" value="EDW63069.1"/>
    <property type="molecule type" value="Genomic_DNA"/>
</dbReference>
<accession>B4MEU4</accession>
<dbReference type="InParanoid" id="B4MEU4"/>
<proteinExistence type="predicted"/>
<dbReference type="eggNOG" id="KOG1218">
    <property type="taxonomic scope" value="Eukaryota"/>
</dbReference>
<protein>
    <recommendedName>
        <fullName evidence="2">EB domain-containing protein</fullName>
    </recommendedName>
</protein>
<evidence type="ECO:0000259" key="2">
    <source>
        <dbReference type="Pfam" id="PF01683"/>
    </source>
</evidence>
<sequence>MQFTLILLLGLCSLSAYSAEDLLELGCTTNAQCEKFEGGHCHDSSCVCVARGSNEHIPCQPKDNKLSNIIGGPCPCSQPHAECDTKMQQCFCADNYMASADRRRCLPLQVALDGACELSRQCQRADTFAVCHMSQKRCICREHFEQHQGSCRALLDMGCSNNTHCEPIGASICLPPAKKCACIQDYVPNHNMTSCVSGVGFGSNCTTPAQCQLQLGAGSTCRDNRCTCRIKHYLKMDQEPNSAVCEPLVPYGAYCRRTEDCQQHQPDVENRVHDARMHCFRGECQCRPDFRVVDNQHCVLDTSAANPRYRLQHAPLSMLIFWPIYYYV</sequence>
<dbReference type="FunCoup" id="B4MEU4">
    <property type="interactions" value="8"/>
</dbReference>
<evidence type="ECO:0000256" key="1">
    <source>
        <dbReference type="SAM" id="SignalP"/>
    </source>
</evidence>
<organism evidence="3 4">
    <name type="scientific">Drosophila virilis</name>
    <name type="common">Fruit fly</name>
    <dbReference type="NCBI Taxonomy" id="7244"/>
    <lineage>
        <taxon>Eukaryota</taxon>
        <taxon>Metazoa</taxon>
        <taxon>Ecdysozoa</taxon>
        <taxon>Arthropoda</taxon>
        <taxon>Hexapoda</taxon>
        <taxon>Insecta</taxon>
        <taxon>Pterygota</taxon>
        <taxon>Neoptera</taxon>
        <taxon>Endopterygota</taxon>
        <taxon>Diptera</taxon>
        <taxon>Brachycera</taxon>
        <taxon>Muscomorpha</taxon>
        <taxon>Ephydroidea</taxon>
        <taxon>Drosophilidae</taxon>
        <taxon>Drosophila</taxon>
    </lineage>
</organism>
<dbReference type="InterPro" id="IPR006149">
    <property type="entry name" value="EB_dom"/>
</dbReference>